<protein>
    <submittedName>
        <fullName evidence="3">NitT/TauT family transport system substrate-binding protein</fullName>
    </submittedName>
</protein>
<feature type="domain" description="SsuA/THI5-like" evidence="2">
    <location>
        <begin position="50"/>
        <end position="252"/>
    </location>
</feature>
<evidence type="ECO:0000259" key="2">
    <source>
        <dbReference type="Pfam" id="PF09084"/>
    </source>
</evidence>
<feature type="chain" id="PRO_5016562512" evidence="1">
    <location>
        <begin position="23"/>
        <end position="352"/>
    </location>
</feature>
<dbReference type="OrthoDB" id="8713025at2"/>
<comment type="caution">
    <text evidence="3">The sequence shown here is derived from an EMBL/GenBank/DDBJ whole genome shotgun (WGS) entry which is preliminary data.</text>
</comment>
<feature type="signal peptide" evidence="1">
    <location>
        <begin position="1"/>
        <end position="22"/>
    </location>
</feature>
<dbReference type="InterPro" id="IPR015168">
    <property type="entry name" value="SsuA/THI5"/>
</dbReference>
<organism evidence="3 4">
    <name type="scientific">Pseudorhodoferax soli</name>
    <dbReference type="NCBI Taxonomy" id="545864"/>
    <lineage>
        <taxon>Bacteria</taxon>
        <taxon>Pseudomonadati</taxon>
        <taxon>Pseudomonadota</taxon>
        <taxon>Betaproteobacteria</taxon>
        <taxon>Burkholderiales</taxon>
        <taxon>Comamonadaceae</taxon>
    </lineage>
</organism>
<gene>
    <name evidence="3" type="ORF">DES41_105531</name>
</gene>
<proteinExistence type="predicted"/>
<evidence type="ECO:0000313" key="3">
    <source>
        <dbReference type="EMBL" id="RCW70588.1"/>
    </source>
</evidence>
<keyword evidence="4" id="KW-1185">Reference proteome</keyword>
<dbReference type="SUPFAM" id="SSF53850">
    <property type="entry name" value="Periplasmic binding protein-like II"/>
    <property type="match status" value="1"/>
</dbReference>
<dbReference type="Proteomes" id="UP000252884">
    <property type="component" value="Unassembled WGS sequence"/>
</dbReference>
<dbReference type="PANTHER" id="PTHR30024">
    <property type="entry name" value="ALIPHATIC SULFONATES-BINDING PROTEIN-RELATED"/>
    <property type="match status" value="1"/>
</dbReference>
<accession>A0A368XU78</accession>
<keyword evidence="1" id="KW-0732">Signal</keyword>
<evidence type="ECO:0000313" key="4">
    <source>
        <dbReference type="Proteomes" id="UP000252884"/>
    </source>
</evidence>
<evidence type="ECO:0000256" key="1">
    <source>
        <dbReference type="SAM" id="SignalP"/>
    </source>
</evidence>
<dbReference type="Pfam" id="PF09084">
    <property type="entry name" value="NMT1"/>
    <property type="match status" value="1"/>
</dbReference>
<dbReference type="RefSeq" id="WP_114469501.1">
    <property type="nucleotide sequence ID" value="NZ_QPJK01000005.1"/>
</dbReference>
<dbReference type="AlphaFoldDB" id="A0A368XU78"/>
<sequence>MPHLHRLALAAAALFAASAALAAGPYKTSFGPTTVDISTGHAGHSSIPRKMGYWAADNVEVDVFGAAGAVAGLQMVASGKMDFITVTAEALMQAQAQGMPVQAFYVHARAPISKLVVPKDSAIKSVKDLQGKTIGMPVLEASSGYFGGLFREAGLAFGKDVKIIATGTGAPPALALQRGDIVAWAAWDTAVASLENRGAQFTEFKPGFYDDLVGNVIVTRTEMLEKHPEVVVAVGRGIAKAVHFGLANPEGAIKIHWEVYPQTKPQNADPAVAMKDAMSVFVSRFDSYKLAPGMQYGAARPEQWDTIARLAREAGANLPASYNPRQAYTDRFIAEINRFDRNAVEAQARNYR</sequence>
<dbReference type="Gene3D" id="3.40.190.10">
    <property type="entry name" value="Periplasmic binding protein-like II"/>
    <property type="match status" value="2"/>
</dbReference>
<name>A0A368XU78_9BURK</name>
<reference evidence="3 4" key="1">
    <citation type="submission" date="2018-07" db="EMBL/GenBank/DDBJ databases">
        <title>Genomic Encyclopedia of Type Strains, Phase IV (KMG-IV): sequencing the most valuable type-strain genomes for metagenomic binning, comparative biology and taxonomic classification.</title>
        <authorList>
            <person name="Goeker M."/>
        </authorList>
    </citation>
    <scope>NUCLEOTIDE SEQUENCE [LARGE SCALE GENOMIC DNA]</scope>
    <source>
        <strain evidence="3 4">DSM 21634</strain>
    </source>
</reference>
<dbReference type="EMBL" id="QPJK01000005">
    <property type="protein sequence ID" value="RCW70588.1"/>
    <property type="molecule type" value="Genomic_DNA"/>
</dbReference>